<organism evidence="1 2">
    <name type="scientific">Gemmata massiliana</name>
    <dbReference type="NCBI Taxonomy" id="1210884"/>
    <lineage>
        <taxon>Bacteria</taxon>
        <taxon>Pseudomonadati</taxon>
        <taxon>Planctomycetota</taxon>
        <taxon>Planctomycetia</taxon>
        <taxon>Gemmatales</taxon>
        <taxon>Gemmataceae</taxon>
        <taxon>Gemmata</taxon>
    </lineage>
</organism>
<dbReference type="KEGG" id="gms:SOIL9_80100"/>
<sequence length="224" mass="25254">MKSLVSRLAPFVSLGFVVAYGCHTTKPVPAPRNPAQQSNLQATRVDYVDSDAFDLLFETTLLNAPPVVVVQTDHDKPEWGARLNAWIAVWNAGRRAEGFRIRGQIPGAPGVVVDGDSIREFRLLIDGLMNRAEESARTGTRWWAEKHLRDRRVALLKPYSLRFHLDANERIQLIFFHGDFAAQHENVVRALANPTGDESLEWSPDSYCCSRSKESTKSKRLTRN</sequence>
<accession>A0A6P2DH24</accession>
<reference evidence="1 2" key="1">
    <citation type="submission" date="2019-05" db="EMBL/GenBank/DDBJ databases">
        <authorList>
            <consortium name="Science for Life Laboratories"/>
        </authorList>
    </citation>
    <scope>NUCLEOTIDE SEQUENCE [LARGE SCALE GENOMIC DNA]</scope>
    <source>
        <strain evidence="1">Soil9</strain>
    </source>
</reference>
<protein>
    <recommendedName>
        <fullName evidence="3">Lipoprotein</fullName>
    </recommendedName>
</protein>
<dbReference type="PROSITE" id="PS51257">
    <property type="entry name" value="PROKAR_LIPOPROTEIN"/>
    <property type="match status" value="1"/>
</dbReference>
<dbReference type="RefSeq" id="WP_162672319.1">
    <property type="nucleotide sequence ID" value="NZ_LR593886.1"/>
</dbReference>
<evidence type="ECO:0000313" key="1">
    <source>
        <dbReference type="EMBL" id="VTS00957.1"/>
    </source>
</evidence>
<dbReference type="AlphaFoldDB" id="A0A6P2DH24"/>
<gene>
    <name evidence="1" type="ORF">SOIL9_80100</name>
</gene>
<dbReference type="EMBL" id="LR593886">
    <property type="protein sequence ID" value="VTS00957.1"/>
    <property type="molecule type" value="Genomic_DNA"/>
</dbReference>
<evidence type="ECO:0008006" key="3">
    <source>
        <dbReference type="Google" id="ProtNLM"/>
    </source>
</evidence>
<dbReference type="Proteomes" id="UP000464178">
    <property type="component" value="Chromosome"/>
</dbReference>
<name>A0A6P2DH24_9BACT</name>
<evidence type="ECO:0000313" key="2">
    <source>
        <dbReference type="Proteomes" id="UP000464178"/>
    </source>
</evidence>
<proteinExistence type="predicted"/>
<keyword evidence="2" id="KW-1185">Reference proteome</keyword>